<gene>
    <name evidence="9" type="ORF">ThesuDRAFT_01872</name>
</gene>
<comment type="similarity">
    <text evidence="1 6">Belongs to the UDPGP type 2 family.</text>
</comment>
<dbReference type="eggNOG" id="COG1210">
    <property type="taxonomic scope" value="Bacteria"/>
</dbReference>
<dbReference type="OrthoDB" id="9803871at2"/>
<evidence type="ECO:0000256" key="2">
    <source>
        <dbReference type="ARBA" id="ARBA00012415"/>
    </source>
</evidence>
<sequence length="317" mass="35791">MPRTVRKAVIPAAGLGTRFLPATKAQPKEMLPVVDKPIIQYVVEEAVAAGIDDILIVTGRGKRAIEDHFDRSIELEWHLERGNKDEMLEWVRYIADLADVHFVRQKEPLGLGHAVLQARRHVGDEPFAVLLGDEIFIGDEPALAELMARYRETGASVVAVREVPREQVRRYGVVAGEPVGEGLYRVRDMVEKPDPAEAPSNLAIVGRYIIEPEIFDLLERVGRGKNDEIQLTDALRMLARDQAVYAYQTRSRRYDVGEKLGFLQATVEFALMRPELAPDFRHYLFNLVDELRTGRWPGAEQAAATRQAQPAPLKRQR</sequence>
<protein>
    <recommendedName>
        <fullName evidence="2 6">UTP--glucose-1-phosphate uridylyltransferase</fullName>
        <ecNumber evidence="2 6">2.7.7.9</ecNumber>
    </recommendedName>
    <alternativeName>
        <fullName evidence="6">UDP-glucose pyrophosphorylase</fullName>
    </alternativeName>
</protein>
<dbReference type="HOGENOM" id="CLU_029499_1_2_9"/>
<dbReference type="GO" id="GO:0006011">
    <property type="term" value="P:UDP-alpha-D-glucose metabolic process"/>
    <property type="evidence" value="ECO:0007669"/>
    <property type="project" value="InterPro"/>
</dbReference>
<dbReference type="Gene3D" id="3.90.550.10">
    <property type="entry name" value="Spore Coat Polysaccharide Biosynthesis Protein SpsA, Chain A"/>
    <property type="match status" value="1"/>
</dbReference>
<dbReference type="Proteomes" id="UP000005710">
    <property type="component" value="Unassembled WGS sequence"/>
</dbReference>
<feature type="region of interest" description="Disordered" evidence="7">
    <location>
        <begin position="298"/>
        <end position="317"/>
    </location>
</feature>
<name>K6PZC8_9FIRM</name>
<evidence type="ECO:0000259" key="8">
    <source>
        <dbReference type="Pfam" id="PF00483"/>
    </source>
</evidence>
<dbReference type="EMBL" id="AENY02000003">
    <property type="protein sequence ID" value="EKP94143.1"/>
    <property type="molecule type" value="Genomic_DNA"/>
</dbReference>
<dbReference type="PANTHER" id="PTHR43197">
    <property type="entry name" value="UTP--GLUCOSE-1-PHOSPHATE URIDYLYLTRANSFERASE"/>
    <property type="match status" value="1"/>
</dbReference>
<dbReference type="AlphaFoldDB" id="K6PZC8"/>
<dbReference type="CDD" id="cd02541">
    <property type="entry name" value="UGPase_prokaryotic"/>
    <property type="match status" value="1"/>
</dbReference>
<evidence type="ECO:0000256" key="5">
    <source>
        <dbReference type="ARBA" id="ARBA00048128"/>
    </source>
</evidence>
<keyword evidence="10" id="KW-1185">Reference proteome</keyword>
<organism evidence="9 10">
    <name type="scientific">Thermaerobacter subterraneus DSM 13965</name>
    <dbReference type="NCBI Taxonomy" id="867903"/>
    <lineage>
        <taxon>Bacteria</taxon>
        <taxon>Bacillati</taxon>
        <taxon>Bacillota</taxon>
        <taxon>Clostridia</taxon>
        <taxon>Eubacteriales</taxon>
        <taxon>Clostridiales Family XVII. Incertae Sedis</taxon>
        <taxon>Thermaerobacter</taxon>
    </lineage>
</organism>
<evidence type="ECO:0000256" key="6">
    <source>
        <dbReference type="RuleBase" id="RU361259"/>
    </source>
</evidence>
<evidence type="ECO:0000256" key="3">
    <source>
        <dbReference type="ARBA" id="ARBA00022679"/>
    </source>
</evidence>
<keyword evidence="4 6" id="KW-0548">Nucleotidyltransferase</keyword>
<dbReference type="PANTHER" id="PTHR43197:SF1">
    <property type="entry name" value="UTP--GLUCOSE-1-PHOSPHATE URIDYLYLTRANSFERASE"/>
    <property type="match status" value="1"/>
</dbReference>
<reference evidence="9" key="2">
    <citation type="submission" date="2012-10" db="EMBL/GenBank/DDBJ databases">
        <title>Improved high-quality draft of Thermaerobacter subterraneus C21, DSM 13965.</title>
        <authorList>
            <consortium name="DOE Joint Genome Institute"/>
            <person name="Eisen J."/>
            <person name="Huntemann M."/>
            <person name="Wei C.-L."/>
            <person name="Han J."/>
            <person name="Detter J.C."/>
            <person name="Han C."/>
            <person name="Tapia R."/>
            <person name="Chen A."/>
            <person name="Kyrpides N."/>
            <person name="Mavromatis K."/>
            <person name="Markowitz V."/>
            <person name="Szeto E."/>
            <person name="Ivanova N."/>
            <person name="Mikhailova N."/>
            <person name="Ovchinnikova G."/>
            <person name="Pagani I."/>
            <person name="Pati A."/>
            <person name="Goodwin L."/>
            <person name="Nordberg H.P."/>
            <person name="Cantor M.N."/>
            <person name="Hua S.X."/>
            <person name="Woyke T."/>
            <person name="Eisen J."/>
            <person name="Klenk H.-P."/>
        </authorList>
    </citation>
    <scope>NUCLEOTIDE SEQUENCE [LARGE SCALE GENOMIC DNA]</scope>
    <source>
        <strain evidence="9">DSM 13965</strain>
    </source>
</reference>
<feature type="domain" description="Nucleotidyl transferase" evidence="8">
    <location>
        <begin position="7"/>
        <end position="267"/>
    </location>
</feature>
<comment type="catalytic activity">
    <reaction evidence="5 6">
        <text>alpha-D-glucose 1-phosphate + UTP + H(+) = UDP-alpha-D-glucose + diphosphate</text>
        <dbReference type="Rhea" id="RHEA:19889"/>
        <dbReference type="ChEBI" id="CHEBI:15378"/>
        <dbReference type="ChEBI" id="CHEBI:33019"/>
        <dbReference type="ChEBI" id="CHEBI:46398"/>
        <dbReference type="ChEBI" id="CHEBI:58601"/>
        <dbReference type="ChEBI" id="CHEBI:58885"/>
        <dbReference type="EC" id="2.7.7.9"/>
    </reaction>
</comment>
<evidence type="ECO:0000256" key="4">
    <source>
        <dbReference type="ARBA" id="ARBA00022695"/>
    </source>
</evidence>
<dbReference type="NCBIfam" id="TIGR01099">
    <property type="entry name" value="galU"/>
    <property type="match status" value="1"/>
</dbReference>
<accession>K6PZC8</accession>
<proteinExistence type="inferred from homology"/>
<evidence type="ECO:0000256" key="1">
    <source>
        <dbReference type="ARBA" id="ARBA00006890"/>
    </source>
</evidence>
<evidence type="ECO:0000313" key="9">
    <source>
        <dbReference type="EMBL" id="EKP94143.1"/>
    </source>
</evidence>
<evidence type="ECO:0000313" key="10">
    <source>
        <dbReference type="Proteomes" id="UP000005710"/>
    </source>
</evidence>
<dbReference type="GO" id="GO:0003983">
    <property type="term" value="F:UTP:glucose-1-phosphate uridylyltransferase activity"/>
    <property type="evidence" value="ECO:0007669"/>
    <property type="project" value="UniProtKB-EC"/>
</dbReference>
<dbReference type="Pfam" id="PF00483">
    <property type="entry name" value="NTP_transferase"/>
    <property type="match status" value="1"/>
</dbReference>
<dbReference type="InterPro" id="IPR029044">
    <property type="entry name" value="Nucleotide-diphossugar_trans"/>
</dbReference>
<dbReference type="SUPFAM" id="SSF53448">
    <property type="entry name" value="Nucleotide-diphospho-sugar transferases"/>
    <property type="match status" value="1"/>
</dbReference>
<dbReference type="InterPro" id="IPR005771">
    <property type="entry name" value="GalU_uridylyltTrfase_bac/arc"/>
</dbReference>
<comment type="caution">
    <text evidence="9">The sequence shown here is derived from an EMBL/GenBank/DDBJ whole genome shotgun (WGS) entry which is preliminary data.</text>
</comment>
<reference evidence="9" key="1">
    <citation type="submission" date="2010-10" db="EMBL/GenBank/DDBJ databases">
        <authorList>
            <consortium name="US DOE Joint Genome Institute (JGI-PGF)"/>
            <person name="Lucas S."/>
            <person name="Copeland A."/>
            <person name="Lapidus A."/>
            <person name="Bruce D."/>
            <person name="Goodwin L."/>
            <person name="Pitluck S."/>
            <person name="Kyrpides N."/>
            <person name="Mavromatis K."/>
            <person name="Detter J.C."/>
            <person name="Han C."/>
            <person name="Land M."/>
            <person name="Hauser L."/>
            <person name="Markowitz V."/>
            <person name="Cheng J.-F."/>
            <person name="Hugenholtz P."/>
            <person name="Woyke T."/>
            <person name="Wu D."/>
            <person name="Pukall R."/>
            <person name="Wahrenburg C."/>
            <person name="Brambilla E."/>
            <person name="Klenk H.-P."/>
            <person name="Eisen J.A."/>
        </authorList>
    </citation>
    <scope>NUCLEOTIDE SEQUENCE [LARGE SCALE GENOMIC DNA]</scope>
    <source>
        <strain evidence="9">DSM 13965</strain>
    </source>
</reference>
<evidence type="ECO:0000256" key="7">
    <source>
        <dbReference type="SAM" id="MobiDB-lite"/>
    </source>
</evidence>
<dbReference type="RefSeq" id="WP_006904149.1">
    <property type="nucleotide sequence ID" value="NZ_JH976535.1"/>
</dbReference>
<dbReference type="STRING" id="867903.ThesuDRAFT_01872"/>
<dbReference type="InterPro" id="IPR005835">
    <property type="entry name" value="NTP_transferase_dom"/>
</dbReference>
<dbReference type="EC" id="2.7.7.9" evidence="2 6"/>
<keyword evidence="3 6" id="KW-0808">Transferase</keyword>